<reference evidence="1" key="2">
    <citation type="journal article" date="2015" name="Fish Shellfish Immunol.">
        <title>Early steps in the European eel (Anguilla anguilla)-Vibrio vulnificus interaction in the gills: Role of the RtxA13 toxin.</title>
        <authorList>
            <person name="Callol A."/>
            <person name="Pajuelo D."/>
            <person name="Ebbesson L."/>
            <person name="Teles M."/>
            <person name="MacKenzie S."/>
            <person name="Amaro C."/>
        </authorList>
    </citation>
    <scope>NUCLEOTIDE SEQUENCE</scope>
</reference>
<sequence>MASKNNLTSKVTISRLDCSNHSNFKFFFPFCMQKEEDLSEDLKVL</sequence>
<reference evidence="1" key="1">
    <citation type="submission" date="2014-11" db="EMBL/GenBank/DDBJ databases">
        <authorList>
            <person name="Amaro Gonzalez C."/>
        </authorList>
    </citation>
    <scope>NUCLEOTIDE SEQUENCE</scope>
</reference>
<organism evidence="1">
    <name type="scientific">Anguilla anguilla</name>
    <name type="common">European freshwater eel</name>
    <name type="synonym">Muraena anguilla</name>
    <dbReference type="NCBI Taxonomy" id="7936"/>
    <lineage>
        <taxon>Eukaryota</taxon>
        <taxon>Metazoa</taxon>
        <taxon>Chordata</taxon>
        <taxon>Craniata</taxon>
        <taxon>Vertebrata</taxon>
        <taxon>Euteleostomi</taxon>
        <taxon>Actinopterygii</taxon>
        <taxon>Neopterygii</taxon>
        <taxon>Teleostei</taxon>
        <taxon>Anguilliformes</taxon>
        <taxon>Anguillidae</taxon>
        <taxon>Anguilla</taxon>
    </lineage>
</organism>
<protein>
    <submittedName>
        <fullName evidence="1">Uncharacterized protein</fullName>
    </submittedName>
</protein>
<evidence type="ECO:0000313" key="1">
    <source>
        <dbReference type="EMBL" id="JAH23689.1"/>
    </source>
</evidence>
<accession>A0A0E9R3I1</accession>
<dbReference type="AlphaFoldDB" id="A0A0E9R3I1"/>
<proteinExistence type="predicted"/>
<name>A0A0E9R3I1_ANGAN</name>
<dbReference type="EMBL" id="GBXM01084888">
    <property type="protein sequence ID" value="JAH23689.1"/>
    <property type="molecule type" value="Transcribed_RNA"/>
</dbReference>